<proteinExistence type="predicted"/>
<dbReference type="HOGENOM" id="CLU_884170_0_0_1"/>
<dbReference type="GeneID" id="7202753"/>
<dbReference type="InParanoid" id="B7G4V6"/>
<sequence length="315" mass="36209">MSTSSVTQAKSVRFGKVHVREFLRMLGPSVVPGDGGWPLGISFDLVNEGEAEVSVDSFESRKQERLRNRWRSQYPDSEPPLLLESRQWDYKQSSKNPIFRLIYEKERMSLLLEDTGTTCKGDRSQSSLSHDFEQKSSKNTLRTRSGSFSEQYNDIYTQVKVHHIRNELEQLRNSRSGEGSTGCTCRKLHVYLPPPNAGRKAAHRRTKPAKVKEELRKRHALPEGTVSREELERRLHDLVEEEPCCTSDCPCVRAGIVCQIDSCSCWMISHQMDKGKQFVRNPTTEQIQQRCGNRYGMTTIDCTEINQYRKKFVCA</sequence>
<dbReference type="EMBL" id="CM000616">
    <property type="protein sequence ID" value="EEC46679.1"/>
    <property type="molecule type" value="Genomic_DNA"/>
</dbReference>
<keyword evidence="3" id="KW-1185">Reference proteome</keyword>
<reference evidence="2 3" key="1">
    <citation type="journal article" date="2008" name="Nature">
        <title>The Phaeodactylum genome reveals the evolutionary history of diatom genomes.</title>
        <authorList>
            <person name="Bowler C."/>
            <person name="Allen A.E."/>
            <person name="Badger J.H."/>
            <person name="Grimwood J."/>
            <person name="Jabbari K."/>
            <person name="Kuo A."/>
            <person name="Maheswari U."/>
            <person name="Martens C."/>
            <person name="Maumus F."/>
            <person name="Otillar R.P."/>
            <person name="Rayko E."/>
            <person name="Salamov A."/>
            <person name="Vandepoele K."/>
            <person name="Beszteri B."/>
            <person name="Gruber A."/>
            <person name="Heijde M."/>
            <person name="Katinka M."/>
            <person name="Mock T."/>
            <person name="Valentin K."/>
            <person name="Verret F."/>
            <person name="Berges J.A."/>
            <person name="Brownlee C."/>
            <person name="Cadoret J.P."/>
            <person name="Chiovitti A."/>
            <person name="Choi C.J."/>
            <person name="Coesel S."/>
            <person name="De Martino A."/>
            <person name="Detter J.C."/>
            <person name="Durkin C."/>
            <person name="Falciatore A."/>
            <person name="Fournet J."/>
            <person name="Haruta M."/>
            <person name="Huysman M.J."/>
            <person name="Jenkins B.D."/>
            <person name="Jiroutova K."/>
            <person name="Jorgensen R.E."/>
            <person name="Joubert Y."/>
            <person name="Kaplan A."/>
            <person name="Kroger N."/>
            <person name="Kroth P.G."/>
            <person name="La Roche J."/>
            <person name="Lindquist E."/>
            <person name="Lommer M."/>
            <person name="Martin-Jezequel V."/>
            <person name="Lopez P.J."/>
            <person name="Lucas S."/>
            <person name="Mangogna M."/>
            <person name="McGinnis K."/>
            <person name="Medlin L.K."/>
            <person name="Montsant A."/>
            <person name="Oudot-Le Secq M.P."/>
            <person name="Napoli C."/>
            <person name="Obornik M."/>
            <person name="Parker M.S."/>
            <person name="Petit J.L."/>
            <person name="Porcel B.M."/>
            <person name="Poulsen N."/>
            <person name="Robison M."/>
            <person name="Rychlewski L."/>
            <person name="Rynearson T.A."/>
            <person name="Schmutz J."/>
            <person name="Shapiro H."/>
            <person name="Siaut M."/>
            <person name="Stanley M."/>
            <person name="Sussman M.R."/>
            <person name="Taylor A.R."/>
            <person name="Vardi A."/>
            <person name="von Dassow P."/>
            <person name="Vyverman W."/>
            <person name="Willis A."/>
            <person name="Wyrwicz L.S."/>
            <person name="Rokhsar D.S."/>
            <person name="Weissenbach J."/>
            <person name="Armbrust E.V."/>
            <person name="Green B.R."/>
            <person name="Van de Peer Y."/>
            <person name="Grigoriev I.V."/>
        </authorList>
    </citation>
    <scope>NUCLEOTIDE SEQUENCE [LARGE SCALE GENOMIC DNA]</scope>
    <source>
        <strain evidence="2 3">CCAP 1055/1</strain>
    </source>
</reference>
<reference evidence="3" key="2">
    <citation type="submission" date="2008-08" db="EMBL/GenBank/DDBJ databases">
        <authorList>
            <consortium name="Diatom Consortium"/>
            <person name="Grigoriev I."/>
            <person name="Grimwood J."/>
            <person name="Kuo A."/>
            <person name="Otillar R.P."/>
            <person name="Salamov A."/>
            <person name="Detter J.C."/>
            <person name="Lindquist E."/>
            <person name="Shapiro H."/>
            <person name="Lucas S."/>
            <person name="Glavina del Rio T."/>
            <person name="Pitluck S."/>
            <person name="Rokhsar D."/>
            <person name="Bowler C."/>
        </authorList>
    </citation>
    <scope>GENOME REANNOTATION</scope>
    <source>
        <strain evidence="3">CCAP 1055/1</strain>
    </source>
</reference>
<dbReference type="PaxDb" id="2850-Phatr38073"/>
<feature type="region of interest" description="Disordered" evidence="1">
    <location>
        <begin position="196"/>
        <end position="216"/>
    </location>
</feature>
<dbReference type="OMA" id="CTEINQY"/>
<evidence type="ECO:0008006" key="4">
    <source>
        <dbReference type="Google" id="ProtNLM"/>
    </source>
</evidence>
<evidence type="ECO:0000313" key="3">
    <source>
        <dbReference type="Proteomes" id="UP000000759"/>
    </source>
</evidence>
<dbReference type="Proteomes" id="UP000000759">
    <property type="component" value="Chromosome 14"/>
</dbReference>
<gene>
    <name evidence="2" type="ORF">PHATRDRAFT_38073</name>
</gene>
<dbReference type="RefSeq" id="XP_002182139.1">
    <property type="nucleotide sequence ID" value="XM_002182103.1"/>
</dbReference>
<evidence type="ECO:0000313" key="2">
    <source>
        <dbReference type="EMBL" id="EEC46679.1"/>
    </source>
</evidence>
<dbReference type="KEGG" id="pti:PHATRDRAFT_38073"/>
<feature type="region of interest" description="Disordered" evidence="1">
    <location>
        <begin position="118"/>
        <end position="145"/>
    </location>
</feature>
<protein>
    <recommendedName>
        <fullName evidence="4">Cysteine/serine-rich nuclear protein N-terminal domain-containing protein</fullName>
    </recommendedName>
</protein>
<dbReference type="OrthoDB" id="45756at2759"/>
<dbReference type="AlphaFoldDB" id="B7G4V6"/>
<feature type="compositionally biased region" description="Basic residues" evidence="1">
    <location>
        <begin position="200"/>
        <end position="209"/>
    </location>
</feature>
<name>B7G4V6_PHATC</name>
<accession>B7G4V6</accession>
<evidence type="ECO:0000256" key="1">
    <source>
        <dbReference type="SAM" id="MobiDB-lite"/>
    </source>
</evidence>
<organism evidence="2 3">
    <name type="scientific">Phaeodactylum tricornutum (strain CCAP 1055/1)</name>
    <dbReference type="NCBI Taxonomy" id="556484"/>
    <lineage>
        <taxon>Eukaryota</taxon>
        <taxon>Sar</taxon>
        <taxon>Stramenopiles</taxon>
        <taxon>Ochrophyta</taxon>
        <taxon>Bacillariophyta</taxon>
        <taxon>Bacillariophyceae</taxon>
        <taxon>Bacillariophycidae</taxon>
        <taxon>Naviculales</taxon>
        <taxon>Phaeodactylaceae</taxon>
        <taxon>Phaeodactylum</taxon>
    </lineage>
</organism>
<dbReference type="eggNOG" id="ENOG502RW39">
    <property type="taxonomic scope" value="Eukaryota"/>
</dbReference>